<evidence type="ECO:0000313" key="2">
    <source>
        <dbReference type="EMBL" id="JAS56581.1"/>
    </source>
</evidence>
<dbReference type="AlphaFoldDB" id="A0A1B6G2H3"/>
<protein>
    <recommendedName>
        <fullName evidence="1">Integrase catalytic domain-containing protein</fullName>
    </recommendedName>
</protein>
<reference evidence="2" key="1">
    <citation type="submission" date="2015-11" db="EMBL/GenBank/DDBJ databases">
        <title>De novo transcriptome assembly of four potential Pierce s Disease insect vectors from Arizona vineyards.</title>
        <authorList>
            <person name="Tassone E.E."/>
        </authorList>
    </citation>
    <scope>NUCLEOTIDE SEQUENCE</scope>
</reference>
<dbReference type="EMBL" id="GECZ01013188">
    <property type="protein sequence ID" value="JAS56581.1"/>
    <property type="molecule type" value="Transcribed_RNA"/>
</dbReference>
<gene>
    <name evidence="2" type="ORF">g.1704</name>
</gene>
<dbReference type="InterPro" id="IPR001584">
    <property type="entry name" value="Integrase_cat-core"/>
</dbReference>
<dbReference type="Pfam" id="PF13683">
    <property type="entry name" value="rve_3"/>
    <property type="match status" value="1"/>
</dbReference>
<evidence type="ECO:0000259" key="1">
    <source>
        <dbReference type="PROSITE" id="PS50994"/>
    </source>
</evidence>
<dbReference type="PANTHER" id="PTHR37984:SF5">
    <property type="entry name" value="PROTEIN NYNRIN-LIKE"/>
    <property type="match status" value="1"/>
</dbReference>
<dbReference type="InterPro" id="IPR012337">
    <property type="entry name" value="RNaseH-like_sf"/>
</dbReference>
<dbReference type="InterPro" id="IPR036397">
    <property type="entry name" value="RNaseH_sf"/>
</dbReference>
<dbReference type="SUPFAM" id="SSF53098">
    <property type="entry name" value="Ribonuclease H-like"/>
    <property type="match status" value="1"/>
</dbReference>
<dbReference type="PANTHER" id="PTHR37984">
    <property type="entry name" value="PROTEIN CBG26694"/>
    <property type="match status" value="1"/>
</dbReference>
<feature type="non-terminal residue" evidence="2">
    <location>
        <position position="1"/>
    </location>
</feature>
<dbReference type="GO" id="GO:0003676">
    <property type="term" value="F:nucleic acid binding"/>
    <property type="evidence" value="ECO:0007669"/>
    <property type="project" value="InterPro"/>
</dbReference>
<sequence>ANGVLHVVSPPYHPASNGLAERAVQTTKNTFLRQMLQDEMSQSNRSIQHRIDSFLFVYRNTPHTATGCSPSEMLFKFKPRTHLCLLKPHLEAKVNENQERIIQARSKGVRHRNFAVG</sequence>
<dbReference type="GO" id="GO:0015074">
    <property type="term" value="P:DNA integration"/>
    <property type="evidence" value="ECO:0007669"/>
    <property type="project" value="InterPro"/>
</dbReference>
<feature type="non-terminal residue" evidence="2">
    <location>
        <position position="117"/>
    </location>
</feature>
<organism evidence="2">
    <name type="scientific">Cuerna arida</name>
    <dbReference type="NCBI Taxonomy" id="1464854"/>
    <lineage>
        <taxon>Eukaryota</taxon>
        <taxon>Metazoa</taxon>
        <taxon>Ecdysozoa</taxon>
        <taxon>Arthropoda</taxon>
        <taxon>Hexapoda</taxon>
        <taxon>Insecta</taxon>
        <taxon>Pterygota</taxon>
        <taxon>Neoptera</taxon>
        <taxon>Paraneoptera</taxon>
        <taxon>Hemiptera</taxon>
        <taxon>Auchenorrhyncha</taxon>
        <taxon>Membracoidea</taxon>
        <taxon>Cicadellidae</taxon>
        <taxon>Cicadellinae</taxon>
        <taxon>Proconiini</taxon>
        <taxon>Cuerna</taxon>
    </lineage>
</organism>
<dbReference type="Gene3D" id="3.30.420.10">
    <property type="entry name" value="Ribonuclease H-like superfamily/Ribonuclease H"/>
    <property type="match status" value="1"/>
</dbReference>
<dbReference type="PROSITE" id="PS50994">
    <property type="entry name" value="INTEGRASE"/>
    <property type="match status" value="1"/>
</dbReference>
<feature type="domain" description="Integrase catalytic" evidence="1">
    <location>
        <begin position="1"/>
        <end position="78"/>
    </location>
</feature>
<proteinExistence type="predicted"/>
<accession>A0A1B6G2H3</accession>
<dbReference type="InterPro" id="IPR050951">
    <property type="entry name" value="Retrovirus_Pol_polyprotein"/>
</dbReference>
<name>A0A1B6G2H3_9HEMI</name>